<evidence type="ECO:0000256" key="2">
    <source>
        <dbReference type="ARBA" id="ARBA00022723"/>
    </source>
</evidence>
<keyword evidence="2" id="KW-0479">Metal-binding</keyword>
<keyword evidence="5" id="KW-0482">Metalloprotease</keyword>
<dbReference type="EMBL" id="AYLO01000085">
    <property type="protein sequence ID" value="ESS71803.1"/>
    <property type="molecule type" value="Genomic_DNA"/>
</dbReference>
<keyword evidence="4" id="KW-0862">Zinc</keyword>
<dbReference type="Gene3D" id="3.40.140.10">
    <property type="entry name" value="Cytidine Deaminase, domain 2"/>
    <property type="match status" value="1"/>
</dbReference>
<dbReference type="Pfam" id="PF14464">
    <property type="entry name" value="Prok-JAB"/>
    <property type="match status" value="1"/>
</dbReference>
<dbReference type="PANTHER" id="PTHR34858">
    <property type="entry name" value="CYSO-CYSTEINE PEPTIDASE"/>
    <property type="match status" value="1"/>
</dbReference>
<dbReference type="eggNOG" id="COG1310">
    <property type="taxonomic scope" value="Bacteria"/>
</dbReference>
<organism evidence="7 8">
    <name type="scientific">Methyloglobulus morosus KoM1</name>
    <dbReference type="NCBI Taxonomy" id="1116472"/>
    <lineage>
        <taxon>Bacteria</taxon>
        <taxon>Pseudomonadati</taxon>
        <taxon>Pseudomonadota</taxon>
        <taxon>Gammaproteobacteria</taxon>
        <taxon>Methylococcales</taxon>
        <taxon>Methylococcaceae</taxon>
        <taxon>Methyloglobulus</taxon>
    </lineage>
</organism>
<dbReference type="InterPro" id="IPR028090">
    <property type="entry name" value="JAB_dom_prok"/>
</dbReference>
<dbReference type="SMART" id="SM00232">
    <property type="entry name" value="JAB_MPN"/>
    <property type="match status" value="1"/>
</dbReference>
<protein>
    <submittedName>
        <fullName evidence="7">Mov34/MPN/PAD-1 family protein</fullName>
    </submittedName>
</protein>
<dbReference type="RefSeq" id="WP_023495130.1">
    <property type="nucleotide sequence ID" value="NZ_AYLO01000085.1"/>
</dbReference>
<feature type="domain" description="JAB1/MPN/MOV34 metalloenzyme" evidence="6">
    <location>
        <begin position="9"/>
        <end position="138"/>
    </location>
</feature>
<dbReference type="AlphaFoldDB" id="V5C4Y8"/>
<evidence type="ECO:0000259" key="6">
    <source>
        <dbReference type="SMART" id="SM00232"/>
    </source>
</evidence>
<dbReference type="PANTHER" id="PTHR34858:SF1">
    <property type="entry name" value="CYSO-CYSTEINE PEPTIDASE"/>
    <property type="match status" value="1"/>
</dbReference>
<evidence type="ECO:0000313" key="7">
    <source>
        <dbReference type="EMBL" id="ESS71803.1"/>
    </source>
</evidence>
<dbReference type="GO" id="GO:0006508">
    <property type="term" value="P:proteolysis"/>
    <property type="evidence" value="ECO:0007669"/>
    <property type="project" value="UniProtKB-KW"/>
</dbReference>
<evidence type="ECO:0000256" key="3">
    <source>
        <dbReference type="ARBA" id="ARBA00022801"/>
    </source>
</evidence>
<sequence>MTQHEQTTETQIPRKLTNQLLHLAQLSPDDEICGLVGSLNGIPITCYPIANIAEQPQQRFLLDAKQQIAAMAEMREQGEELFAIYHSHPKTPAEPSSYDLESTTYPKALCLIISLNTKGVLEMRGFKISPQKAEEVELTLLEE</sequence>
<evidence type="ECO:0000256" key="4">
    <source>
        <dbReference type="ARBA" id="ARBA00022833"/>
    </source>
</evidence>
<dbReference type="GO" id="GO:0008270">
    <property type="term" value="F:zinc ion binding"/>
    <property type="evidence" value="ECO:0007669"/>
    <property type="project" value="TreeGrafter"/>
</dbReference>
<dbReference type="InterPro" id="IPR051929">
    <property type="entry name" value="VirAsm_ModProt"/>
</dbReference>
<comment type="caution">
    <text evidence="7">The sequence shown here is derived from an EMBL/GenBank/DDBJ whole genome shotgun (WGS) entry which is preliminary data.</text>
</comment>
<dbReference type="SUPFAM" id="SSF102712">
    <property type="entry name" value="JAB1/MPN domain"/>
    <property type="match status" value="1"/>
</dbReference>
<accession>V5C4Y8</accession>
<dbReference type="PATRIC" id="fig|1116472.3.peg.2413"/>
<proteinExistence type="predicted"/>
<evidence type="ECO:0000256" key="1">
    <source>
        <dbReference type="ARBA" id="ARBA00022670"/>
    </source>
</evidence>
<dbReference type="GO" id="GO:0008235">
    <property type="term" value="F:metalloexopeptidase activity"/>
    <property type="evidence" value="ECO:0007669"/>
    <property type="project" value="TreeGrafter"/>
</dbReference>
<dbReference type="Proteomes" id="UP000017842">
    <property type="component" value="Unassembled WGS sequence"/>
</dbReference>
<dbReference type="InterPro" id="IPR000555">
    <property type="entry name" value="JAMM/MPN+_dom"/>
</dbReference>
<keyword evidence="1" id="KW-0645">Protease</keyword>
<evidence type="ECO:0000256" key="5">
    <source>
        <dbReference type="ARBA" id="ARBA00023049"/>
    </source>
</evidence>
<reference evidence="7 8" key="1">
    <citation type="journal article" date="2013" name="Genome Announc.">
        <title>Draft Genome Sequence of the Methanotrophic Gammaproteobacterium Methyloglobulus morosus DSM 22980 Strain KoM1.</title>
        <authorList>
            <person name="Poehlein A."/>
            <person name="Deutzmann J.S."/>
            <person name="Daniel R."/>
            <person name="Simeonova D.D."/>
        </authorList>
    </citation>
    <scope>NUCLEOTIDE SEQUENCE [LARGE SCALE GENOMIC DNA]</scope>
    <source>
        <strain evidence="7 8">KoM1</strain>
    </source>
</reference>
<keyword evidence="8" id="KW-1185">Reference proteome</keyword>
<name>V5C4Y8_9GAMM</name>
<dbReference type="STRING" id="1116472.MGMO_88c00140"/>
<gene>
    <name evidence="7" type="ORF">MGMO_88c00140</name>
</gene>
<dbReference type="CDD" id="cd08070">
    <property type="entry name" value="MPN_like"/>
    <property type="match status" value="1"/>
</dbReference>
<keyword evidence="3" id="KW-0378">Hydrolase</keyword>
<dbReference type="OrthoDB" id="9802958at2"/>
<evidence type="ECO:0000313" key="8">
    <source>
        <dbReference type="Proteomes" id="UP000017842"/>
    </source>
</evidence>